<reference evidence="2 3" key="1">
    <citation type="journal article" date="2023" name="G3 (Bethesda)">
        <title>A chromosome-length genome assembly and annotation of blackberry (Rubus argutus, cv. 'Hillquist').</title>
        <authorList>
            <person name="Bruna T."/>
            <person name="Aryal R."/>
            <person name="Dudchenko O."/>
            <person name="Sargent D.J."/>
            <person name="Mead D."/>
            <person name="Buti M."/>
            <person name="Cavallini A."/>
            <person name="Hytonen T."/>
            <person name="Andres J."/>
            <person name="Pham M."/>
            <person name="Weisz D."/>
            <person name="Mascagni F."/>
            <person name="Usai G."/>
            <person name="Natali L."/>
            <person name="Bassil N."/>
            <person name="Fernandez G.E."/>
            <person name="Lomsadze A."/>
            <person name="Armour M."/>
            <person name="Olukolu B."/>
            <person name="Poorten T."/>
            <person name="Britton C."/>
            <person name="Davik J."/>
            <person name="Ashrafi H."/>
            <person name="Aiden E.L."/>
            <person name="Borodovsky M."/>
            <person name="Worthington M."/>
        </authorList>
    </citation>
    <scope>NUCLEOTIDE SEQUENCE [LARGE SCALE GENOMIC DNA]</scope>
    <source>
        <strain evidence="2">PI 553951</strain>
    </source>
</reference>
<comment type="caution">
    <text evidence="2">The sequence shown here is derived from an EMBL/GenBank/DDBJ whole genome shotgun (WGS) entry which is preliminary data.</text>
</comment>
<name>A0AAW1XK45_RUBAR</name>
<dbReference type="InterPro" id="IPR006747">
    <property type="entry name" value="DUF599"/>
</dbReference>
<dbReference type="PANTHER" id="PTHR31168:SF21">
    <property type="entry name" value="EMB|CAB89385.1"/>
    <property type="match status" value="1"/>
</dbReference>
<keyword evidence="1" id="KW-1133">Transmembrane helix</keyword>
<dbReference type="PANTHER" id="PTHR31168">
    <property type="entry name" value="OS02G0292800 PROTEIN"/>
    <property type="match status" value="1"/>
</dbReference>
<keyword evidence="1" id="KW-0812">Transmembrane</keyword>
<evidence type="ECO:0000256" key="1">
    <source>
        <dbReference type="SAM" id="Phobius"/>
    </source>
</evidence>
<organism evidence="2 3">
    <name type="scientific">Rubus argutus</name>
    <name type="common">Southern blackberry</name>
    <dbReference type="NCBI Taxonomy" id="59490"/>
    <lineage>
        <taxon>Eukaryota</taxon>
        <taxon>Viridiplantae</taxon>
        <taxon>Streptophyta</taxon>
        <taxon>Embryophyta</taxon>
        <taxon>Tracheophyta</taxon>
        <taxon>Spermatophyta</taxon>
        <taxon>Magnoliopsida</taxon>
        <taxon>eudicotyledons</taxon>
        <taxon>Gunneridae</taxon>
        <taxon>Pentapetalae</taxon>
        <taxon>rosids</taxon>
        <taxon>fabids</taxon>
        <taxon>Rosales</taxon>
        <taxon>Rosaceae</taxon>
        <taxon>Rosoideae</taxon>
        <taxon>Rosoideae incertae sedis</taxon>
        <taxon>Rubus</taxon>
    </lineage>
</organism>
<keyword evidence="1" id="KW-0472">Membrane</keyword>
<evidence type="ECO:0000313" key="3">
    <source>
        <dbReference type="Proteomes" id="UP001457282"/>
    </source>
</evidence>
<dbReference type="EMBL" id="JBEDUW010000003">
    <property type="protein sequence ID" value="KAK9936449.1"/>
    <property type="molecule type" value="Genomic_DNA"/>
</dbReference>
<proteinExistence type="predicted"/>
<feature type="transmembrane region" description="Helical" evidence="1">
    <location>
        <begin position="12"/>
        <end position="33"/>
    </location>
</feature>
<dbReference type="Pfam" id="PF04654">
    <property type="entry name" value="DUF599"/>
    <property type="match status" value="1"/>
</dbReference>
<evidence type="ECO:0000313" key="2">
    <source>
        <dbReference type="EMBL" id="KAK9936449.1"/>
    </source>
</evidence>
<feature type="transmembrane region" description="Helical" evidence="1">
    <location>
        <begin position="97"/>
        <end position="118"/>
    </location>
</feature>
<sequence length="158" mass="17471">MDFVKEYLDAVLVTTGLLIISFTTSSSSHMYIHHHLNTSIGYENKDKGTWVSKNFEVATTALASICLTLCSVIGVWISSSTNKFFALEMVYGNTSESIMSIKYLCLLSCFVLAFSFFVQAARHFVHSNYLLSTPGATTEEDVEKVERAVQSGSNQKNG</sequence>
<accession>A0AAW1XK45</accession>
<protein>
    <submittedName>
        <fullName evidence="2">Uncharacterized protein</fullName>
    </submittedName>
</protein>
<keyword evidence="3" id="KW-1185">Reference proteome</keyword>
<feature type="transmembrane region" description="Helical" evidence="1">
    <location>
        <begin position="54"/>
        <end position="77"/>
    </location>
</feature>
<dbReference type="AlphaFoldDB" id="A0AAW1XK45"/>
<gene>
    <name evidence="2" type="ORF">M0R45_013292</name>
</gene>
<dbReference type="Proteomes" id="UP001457282">
    <property type="component" value="Unassembled WGS sequence"/>
</dbReference>